<dbReference type="Proteomes" id="UP000095286">
    <property type="component" value="Unplaced"/>
</dbReference>
<reference evidence="2" key="1">
    <citation type="submission" date="2016-11" db="UniProtKB">
        <authorList>
            <consortium name="WormBaseParasite"/>
        </authorList>
    </citation>
    <scope>IDENTIFICATION</scope>
    <source>
        <strain evidence="2">KR3021</strain>
    </source>
</reference>
<evidence type="ECO:0000313" key="1">
    <source>
        <dbReference type="Proteomes" id="UP000095286"/>
    </source>
</evidence>
<name>A0AC35UAT2_9BILA</name>
<dbReference type="WBParaSite" id="RSKR_0000918100.1">
    <property type="protein sequence ID" value="RSKR_0000918100.1"/>
    <property type="gene ID" value="RSKR_0000918100"/>
</dbReference>
<proteinExistence type="predicted"/>
<organism evidence="1 2">
    <name type="scientific">Rhabditophanes sp. KR3021</name>
    <dbReference type="NCBI Taxonomy" id="114890"/>
    <lineage>
        <taxon>Eukaryota</taxon>
        <taxon>Metazoa</taxon>
        <taxon>Ecdysozoa</taxon>
        <taxon>Nematoda</taxon>
        <taxon>Chromadorea</taxon>
        <taxon>Rhabditida</taxon>
        <taxon>Tylenchina</taxon>
        <taxon>Panagrolaimomorpha</taxon>
        <taxon>Strongyloidoidea</taxon>
        <taxon>Alloionematidae</taxon>
        <taxon>Rhabditophanes</taxon>
    </lineage>
</organism>
<evidence type="ECO:0000313" key="2">
    <source>
        <dbReference type="WBParaSite" id="RSKR_0000918100.1"/>
    </source>
</evidence>
<protein>
    <submittedName>
        <fullName evidence="2">Uncharacterized protein</fullName>
    </submittedName>
</protein>
<sequence>MPSGCFVDIFGSKRDKECEKPLPRETLEMCIEACKQYEAKRYNYTTIPPPTKAVPSTIRLRESQNNNYGLAPPPYSVSSTLQPPPYSQ</sequence>
<accession>A0AC35UAT2</accession>